<reference evidence="3 4" key="1">
    <citation type="journal article" date="2013" name="Stand. Genomic Sci.">
        <title>Genomic Encyclopedia of Type Strains, Phase I: The one thousand microbial genomes (KMG-I) project.</title>
        <authorList>
            <person name="Kyrpides N.C."/>
            <person name="Woyke T."/>
            <person name="Eisen J.A."/>
            <person name="Garrity G."/>
            <person name="Lilburn T.G."/>
            <person name="Beck B.J."/>
            <person name="Whitman W.B."/>
            <person name="Hugenholtz P."/>
            <person name="Klenk H.P."/>
        </authorList>
    </citation>
    <scope>NUCLEOTIDE SEQUENCE [LARGE SCALE GENOMIC DNA]</scope>
    <source>
        <strain evidence="3 4">DSM 45044</strain>
    </source>
</reference>
<evidence type="ECO:0000313" key="4">
    <source>
        <dbReference type="Proteomes" id="UP000321617"/>
    </source>
</evidence>
<dbReference type="Proteomes" id="UP000321617">
    <property type="component" value="Unassembled WGS sequence"/>
</dbReference>
<sequence length="270" mass="31306">MELGLQLKTERERSRPGLPRGYSKAEIPRNIISGRTLLDIEQGRKRTVRRGLVRDICAFYQTDAVLIENLVTLADATYMDDWTDAYSGAVDRDGWLYQQREDRAARLKFHDSNFIPSLIQPESYIEMIRRTTRVNFDQPAIDWHHASRFRIDRQERWLRSQRPMTCLIGEMAFAVDLGEAASKDLRNRMLQSAALPFTDIRVVPFHAGRYDLMGWELNLLEFTNGDEPLIQIKSARGSGFLPVRSHRATFFMQAFSDAWDMSIPVEEFLS</sequence>
<accession>A0A562V2S4</accession>
<dbReference type="EMBL" id="VLLL01000006">
    <property type="protein sequence ID" value="TWJ12155.1"/>
    <property type="molecule type" value="Genomic_DNA"/>
</dbReference>
<name>A0A562V2S4_9ACTN</name>
<proteinExistence type="predicted"/>
<feature type="region of interest" description="Disordered" evidence="1">
    <location>
        <begin position="1"/>
        <end position="22"/>
    </location>
</feature>
<protein>
    <recommendedName>
        <fullName evidence="2">DUF5753 domain-containing protein</fullName>
    </recommendedName>
</protein>
<gene>
    <name evidence="3" type="ORF">LX16_2908</name>
</gene>
<evidence type="ECO:0000313" key="3">
    <source>
        <dbReference type="EMBL" id="TWJ12155.1"/>
    </source>
</evidence>
<dbReference type="Pfam" id="PF19054">
    <property type="entry name" value="DUF5753"/>
    <property type="match status" value="1"/>
</dbReference>
<feature type="domain" description="DUF5753" evidence="2">
    <location>
        <begin position="99"/>
        <end position="266"/>
    </location>
</feature>
<dbReference type="AlphaFoldDB" id="A0A562V2S4"/>
<dbReference type="Pfam" id="PF13560">
    <property type="entry name" value="HTH_31"/>
    <property type="match status" value="1"/>
</dbReference>
<comment type="caution">
    <text evidence="3">The sequence shown here is derived from an EMBL/GenBank/DDBJ whole genome shotgun (WGS) entry which is preliminary data.</text>
</comment>
<keyword evidence="4" id="KW-1185">Reference proteome</keyword>
<dbReference type="InterPro" id="IPR043917">
    <property type="entry name" value="DUF5753"/>
</dbReference>
<evidence type="ECO:0000256" key="1">
    <source>
        <dbReference type="SAM" id="MobiDB-lite"/>
    </source>
</evidence>
<evidence type="ECO:0000259" key="2">
    <source>
        <dbReference type="Pfam" id="PF19054"/>
    </source>
</evidence>
<organism evidence="3 4">
    <name type="scientific">Stackebrandtia albiflava</name>
    <dbReference type="NCBI Taxonomy" id="406432"/>
    <lineage>
        <taxon>Bacteria</taxon>
        <taxon>Bacillati</taxon>
        <taxon>Actinomycetota</taxon>
        <taxon>Actinomycetes</taxon>
        <taxon>Glycomycetales</taxon>
        <taxon>Glycomycetaceae</taxon>
        <taxon>Stackebrandtia</taxon>
    </lineage>
</organism>